<dbReference type="Pfam" id="PF00092">
    <property type="entry name" value="VWA"/>
    <property type="match status" value="1"/>
</dbReference>
<dbReference type="PANTHER" id="PTHR41248">
    <property type="entry name" value="NORD PROTEIN"/>
    <property type="match status" value="1"/>
</dbReference>
<name>A0A934SZT9_9BURK</name>
<comment type="caution">
    <text evidence="2">The sequence shown here is derived from an EMBL/GenBank/DDBJ whole genome shotgun (WGS) entry which is preliminary data.</text>
</comment>
<dbReference type="Proteomes" id="UP000622890">
    <property type="component" value="Unassembled WGS sequence"/>
</dbReference>
<reference evidence="2" key="1">
    <citation type="submission" date="2021-01" db="EMBL/GenBank/DDBJ databases">
        <title>Genome sequence of strain Noviherbaspirillum sp. DKR-6.</title>
        <authorList>
            <person name="Chaudhary D.K."/>
        </authorList>
    </citation>
    <scope>NUCLEOTIDE SEQUENCE</scope>
    <source>
        <strain evidence="2">DKR-6</strain>
    </source>
</reference>
<sequence>MDANSAVRERMDDRLEAIRARDATAYEALTAALPGIARAAGGAVMLEPVLALCADIVAQDGGQLAALAPRLEYLLDRLDTPALHRWVLTGLRLYPNHPALLSRYWDLSDPAAARSLELEAEGVSLARRRNALQYVLAGFGMPNLDIKPCRQDALNALARRSAISDGVLLLPEHYLAIDGAACGDIYLAAVTHALAHLRFSPRHQPAGRRKPMHLAILGLIEDARVERLMCRDYPGLHALWGNFHTASGERNELDIASLTARLARAIHDASYSDPNHWVNKGRDLFEQCASDLERLDAFNEVASILANDLGQMRVRFVPEQYRTTPAYRDDNTLLWEFDTDSQQTPPDEALARESVQWIPREQEAADVPKISPVLSTEREVLRYPEWDCRISQLRPDWATIIDAPAPSWPGNMDQRPAAPPGLPRRAVTPRARLLDRALRMRRQHEGEELDLDAAIESRVSMRGRMTPDPRIFQRPGKRRRTLAILLLLDLSESTNDRIAGSFTSVLDLEKQAARLLAESADPHAARIAIHGFASNGRNEVRYTHIKEFDVPFGDAQSRYLARQQGSLSTRMGAALRHAQACLARETAEKKVLMVLTDGEPSDIDVVDREYLIEDARHAIDALSLRGIDAFCLTLDRRADRYVRRIFGDWNFLIIDNAVSLPHQLARSVERIIGR</sequence>
<dbReference type="SUPFAM" id="SSF53300">
    <property type="entry name" value="vWA-like"/>
    <property type="match status" value="1"/>
</dbReference>
<dbReference type="InterPro" id="IPR036465">
    <property type="entry name" value="vWFA_dom_sf"/>
</dbReference>
<keyword evidence="3" id="KW-1185">Reference proteome</keyword>
<dbReference type="RefSeq" id="WP_200598184.1">
    <property type="nucleotide sequence ID" value="NZ_JAEPBG010000027.1"/>
</dbReference>
<dbReference type="InterPro" id="IPR051928">
    <property type="entry name" value="NorD/CobT"/>
</dbReference>
<dbReference type="AlphaFoldDB" id="A0A934SZT9"/>
<dbReference type="InterPro" id="IPR002035">
    <property type="entry name" value="VWF_A"/>
</dbReference>
<dbReference type="EMBL" id="JAEPBG010000027">
    <property type="protein sequence ID" value="MBK4738813.1"/>
    <property type="molecule type" value="Genomic_DNA"/>
</dbReference>
<dbReference type="Gene3D" id="3.40.50.410">
    <property type="entry name" value="von Willebrand factor, type A domain"/>
    <property type="match status" value="1"/>
</dbReference>
<proteinExistence type="predicted"/>
<accession>A0A934SZT9</accession>
<dbReference type="PANTHER" id="PTHR41248:SF1">
    <property type="entry name" value="NORD PROTEIN"/>
    <property type="match status" value="1"/>
</dbReference>
<evidence type="ECO:0000259" key="1">
    <source>
        <dbReference type="PROSITE" id="PS50234"/>
    </source>
</evidence>
<dbReference type="PROSITE" id="PS50234">
    <property type="entry name" value="VWFA"/>
    <property type="match status" value="1"/>
</dbReference>
<gene>
    <name evidence="2" type="ORF">JJB74_29735</name>
</gene>
<evidence type="ECO:0000313" key="2">
    <source>
        <dbReference type="EMBL" id="MBK4738813.1"/>
    </source>
</evidence>
<dbReference type="SMART" id="SM00327">
    <property type="entry name" value="VWA"/>
    <property type="match status" value="1"/>
</dbReference>
<protein>
    <submittedName>
        <fullName evidence="2">VWA domain-containing protein</fullName>
    </submittedName>
</protein>
<feature type="domain" description="VWFA" evidence="1">
    <location>
        <begin position="483"/>
        <end position="668"/>
    </location>
</feature>
<evidence type="ECO:0000313" key="3">
    <source>
        <dbReference type="Proteomes" id="UP000622890"/>
    </source>
</evidence>
<organism evidence="2 3">
    <name type="scientific">Noviherbaspirillum pedocola</name>
    <dbReference type="NCBI Taxonomy" id="2801341"/>
    <lineage>
        <taxon>Bacteria</taxon>
        <taxon>Pseudomonadati</taxon>
        <taxon>Pseudomonadota</taxon>
        <taxon>Betaproteobacteria</taxon>
        <taxon>Burkholderiales</taxon>
        <taxon>Oxalobacteraceae</taxon>
        <taxon>Noviherbaspirillum</taxon>
    </lineage>
</organism>